<organism evidence="7 8">
    <name type="scientific">Cordyceps javanica</name>
    <dbReference type="NCBI Taxonomy" id="43265"/>
    <lineage>
        <taxon>Eukaryota</taxon>
        <taxon>Fungi</taxon>
        <taxon>Dikarya</taxon>
        <taxon>Ascomycota</taxon>
        <taxon>Pezizomycotina</taxon>
        <taxon>Sordariomycetes</taxon>
        <taxon>Hypocreomycetidae</taxon>
        <taxon>Hypocreales</taxon>
        <taxon>Cordycipitaceae</taxon>
        <taxon>Cordyceps</taxon>
    </lineage>
</organism>
<dbReference type="GO" id="GO:0005741">
    <property type="term" value="C:mitochondrial outer membrane"/>
    <property type="evidence" value="ECO:0007669"/>
    <property type="project" value="TreeGrafter"/>
</dbReference>
<dbReference type="AlphaFoldDB" id="A0A545VAU5"/>
<evidence type="ECO:0000313" key="8">
    <source>
        <dbReference type="Proteomes" id="UP000315783"/>
    </source>
</evidence>
<comment type="caution">
    <text evidence="7">The sequence shown here is derived from an EMBL/GenBank/DDBJ whole genome shotgun (WGS) entry which is preliminary data.</text>
</comment>
<reference evidence="7 8" key="1">
    <citation type="journal article" date="2019" name="Appl. Microbiol. Biotechnol.">
        <title>Genome sequence of Isaria javanica and comparative genome analysis insights into family S53 peptidase evolution in fungal entomopathogens.</title>
        <authorList>
            <person name="Lin R."/>
            <person name="Zhang X."/>
            <person name="Xin B."/>
            <person name="Zou M."/>
            <person name="Gao Y."/>
            <person name="Qin F."/>
            <person name="Hu Q."/>
            <person name="Xie B."/>
            <person name="Cheng X."/>
        </authorList>
    </citation>
    <scope>NUCLEOTIDE SEQUENCE [LARGE SCALE GENOMIC DNA]</scope>
    <source>
        <strain evidence="7 8">IJ1G</strain>
    </source>
</reference>
<evidence type="ECO:0000256" key="1">
    <source>
        <dbReference type="ARBA" id="ARBA00004225"/>
    </source>
</evidence>
<dbReference type="InterPro" id="IPR013946">
    <property type="entry name" value="NCA2-like"/>
</dbReference>
<keyword evidence="3 6" id="KW-1133">Transmembrane helix</keyword>
<accession>A0A545VAU5</accession>
<keyword evidence="2 6" id="KW-0812">Transmembrane</keyword>
<comment type="subcellular location">
    <subcellularLocation>
        <location evidence="1">Mitochondrion membrane</location>
        <topology evidence="1">Multi-pass membrane protein</topology>
    </subcellularLocation>
</comment>
<dbReference type="PANTHER" id="PTHR28234:SF1">
    <property type="entry name" value="NUCLEAR CONTROL OF ATPASE PROTEIN 2"/>
    <property type="match status" value="1"/>
</dbReference>
<sequence>MTLVSDQVRRLDAYLDRLPVLADLSPDDAASESGDQTTVAVQALNSPRIDQLLHLVQSLSSTSSSQPLVSIDLVRSLLIQSDILAHHPDGTANLPSVRAQSHYENEIEWLLVTKATVQVYGAILNTLLDRIIPLSDDIWYWSEVLNSYTYSSLYTVQTSPLRLWAWTQEVYSASKSRINSFDVRDASSDLVQAGSSVTQQWRKFYDIVRESIIERSLANVQRKVLSPVAYCRSEVQKKQAELQKLREITASGLGVLMDEGLQFDSNDGKVQLQGAHLKGVVERSVALIDMVLKEVSTLDMGVHEFEDKVFAGVEEDAELSVHLEDTATPGRSSVLARRLLNIIDEVLPQHVSTMNQLAAANGRPHTVVRYWLPAVLGLVSSSTILRILVNRRAEIVEWITDFGATVRDFWLNWVVEPTQKVVKTIRHDESSEIAIMSRDSLKADRESLERMVVEFAQDNPQFVVEGSPITDAHVSEIRRKVAEGDVTPVLRAYEKYLRKPLAGAVTGDLVRSLLIQVQKTKVDLEVAMTGIDSLLKSQELVFGFVGLTPGVLVSIGVFRYLQAMLGGRSGRRQSGTAARAIRILRNIDRILSDASPTDSNMLSYKDHGLLLCELHVLRSLTTKLLPRSVQQDFLEDLDDLANIKGIGFQAKALNRIRWAYARWLR</sequence>
<feature type="transmembrane region" description="Helical" evidence="6">
    <location>
        <begin position="540"/>
        <end position="561"/>
    </location>
</feature>
<keyword evidence="8" id="KW-1185">Reference proteome</keyword>
<gene>
    <name evidence="7" type="ORF">IF1G_02920</name>
</gene>
<evidence type="ECO:0000313" key="7">
    <source>
        <dbReference type="EMBL" id="TQV98840.1"/>
    </source>
</evidence>
<dbReference type="Proteomes" id="UP000315783">
    <property type="component" value="Unassembled WGS sequence"/>
</dbReference>
<keyword evidence="4" id="KW-0496">Mitochondrion</keyword>
<evidence type="ECO:0000256" key="2">
    <source>
        <dbReference type="ARBA" id="ARBA00022692"/>
    </source>
</evidence>
<dbReference type="PANTHER" id="PTHR28234">
    <property type="entry name" value="NUCLEAR CONTROL OF ATPASE PROTEIN 2"/>
    <property type="match status" value="1"/>
</dbReference>
<protein>
    <submittedName>
        <fullName evidence="7">Nuclear control of ATPase protein</fullName>
    </submittedName>
</protein>
<evidence type="ECO:0000256" key="5">
    <source>
        <dbReference type="ARBA" id="ARBA00023136"/>
    </source>
</evidence>
<dbReference type="OrthoDB" id="413313at2759"/>
<evidence type="ECO:0000256" key="4">
    <source>
        <dbReference type="ARBA" id="ARBA00023128"/>
    </source>
</evidence>
<dbReference type="STRING" id="43265.A0A545VAU5"/>
<name>A0A545VAU5_9HYPO</name>
<proteinExistence type="predicted"/>
<evidence type="ECO:0000256" key="3">
    <source>
        <dbReference type="ARBA" id="ARBA00022989"/>
    </source>
</evidence>
<keyword evidence="5 6" id="KW-0472">Membrane</keyword>
<dbReference type="EMBL" id="SPUK01000003">
    <property type="protein sequence ID" value="TQV98840.1"/>
    <property type="molecule type" value="Genomic_DNA"/>
</dbReference>
<dbReference type="Pfam" id="PF08637">
    <property type="entry name" value="NCA2"/>
    <property type="match status" value="1"/>
</dbReference>
<evidence type="ECO:0000256" key="6">
    <source>
        <dbReference type="SAM" id="Phobius"/>
    </source>
</evidence>